<gene>
    <name evidence="1" type="ORF">FJV41_45575</name>
</gene>
<sequence>MLCSFCKREEMEVRLECDTCAKKFFICLKCWNGWRGKVTHCGKLLDVKRFISRSDAHPPLDELLGRAAAEGRKFQSRLSLSTIEMFVCSPLSTYGSTTTSDLEEVVRVFALKTSVATLRSMLFADYVEFTAKHNLESGSCGATSSWMDDVTTVGGDAPAVGDIGAPALLSLLENTPGPYYCRISRKPHSFMVERLGDEVRVYQSYASKYSLAHCLEAMRPMTHAKFCEDFTLALTELGTGEEVRQAKKRLFLIDVHWSQPRIQYRLNAAPARSSLVLQNLQARLQAYRGEWATCLTKTIEELAPDPVPQVFATAPLGPLELVDTRQKLLVYFDEDTFPDPLQLGMDVDGDLGGYRVVAQNGDVFTLRRR</sequence>
<organism evidence="1 2">
    <name type="scientific">Myxococcus llanfairpwllgwyngyllgogerychwyrndrobwllllantysiliogogogochensis</name>
    <dbReference type="NCBI Taxonomy" id="2590453"/>
    <lineage>
        <taxon>Bacteria</taxon>
        <taxon>Pseudomonadati</taxon>
        <taxon>Myxococcota</taxon>
        <taxon>Myxococcia</taxon>
        <taxon>Myxococcales</taxon>
        <taxon>Cystobacterineae</taxon>
        <taxon>Myxococcaceae</taxon>
        <taxon>Myxococcus</taxon>
    </lineage>
</organism>
<evidence type="ECO:0000313" key="2">
    <source>
        <dbReference type="Proteomes" id="UP000315369"/>
    </source>
</evidence>
<keyword evidence="2" id="KW-1185">Reference proteome</keyword>
<dbReference type="OrthoDB" id="10019497at2"/>
<protein>
    <submittedName>
        <fullName evidence="1">Uncharacterized protein</fullName>
    </submittedName>
</protein>
<dbReference type="Proteomes" id="UP000315369">
    <property type="component" value="Unassembled WGS sequence"/>
</dbReference>
<proteinExistence type="predicted"/>
<evidence type="ECO:0000313" key="1">
    <source>
        <dbReference type="EMBL" id="TQF09255.1"/>
    </source>
</evidence>
<comment type="caution">
    <text evidence="1">The sequence shown here is derived from an EMBL/GenBank/DDBJ whole genome shotgun (WGS) entry which is preliminary data.</text>
</comment>
<dbReference type="AlphaFoldDB" id="A0A540WJR4"/>
<reference evidence="1 2" key="1">
    <citation type="submission" date="2019-06" db="EMBL/GenBank/DDBJ databases">
        <authorList>
            <person name="Livingstone P."/>
            <person name="Whitworth D."/>
        </authorList>
    </citation>
    <scope>NUCLEOTIDE SEQUENCE [LARGE SCALE GENOMIC DNA]</scope>
    <source>
        <strain evidence="1 2">AM401</strain>
    </source>
</reference>
<dbReference type="EMBL" id="VIFM01000370">
    <property type="protein sequence ID" value="TQF09255.1"/>
    <property type="molecule type" value="Genomic_DNA"/>
</dbReference>
<accession>A0A540WJR4</accession>
<dbReference type="RefSeq" id="WP_141648902.1">
    <property type="nucleotide sequence ID" value="NZ_VIFM01000370.1"/>
</dbReference>
<name>A0A540WJR4_9BACT</name>